<dbReference type="GO" id="GO:0008757">
    <property type="term" value="F:S-adenosylmethionine-dependent methyltransferase activity"/>
    <property type="evidence" value="ECO:0007669"/>
    <property type="project" value="InterPro"/>
</dbReference>
<evidence type="ECO:0000256" key="2">
    <source>
        <dbReference type="ARBA" id="ARBA00022679"/>
    </source>
</evidence>
<dbReference type="InterPro" id="IPR029063">
    <property type="entry name" value="SAM-dependent_MTases_sf"/>
</dbReference>
<dbReference type="Pfam" id="PF05401">
    <property type="entry name" value="NodS"/>
    <property type="match status" value="1"/>
</dbReference>
<evidence type="ECO:0000256" key="3">
    <source>
        <dbReference type="ARBA" id="ARBA00022691"/>
    </source>
</evidence>
<reference evidence="4 5" key="1">
    <citation type="journal article" date="2018" name="Nat. Biotechnol.">
        <title>A standardized bacterial taxonomy based on genome phylogeny substantially revises the tree of life.</title>
        <authorList>
            <person name="Parks D.H."/>
            <person name="Chuvochina M."/>
            <person name="Waite D.W."/>
            <person name="Rinke C."/>
            <person name="Skarshewski A."/>
            <person name="Chaumeil P.A."/>
            <person name="Hugenholtz P."/>
        </authorList>
    </citation>
    <scope>NUCLEOTIDE SEQUENCE [LARGE SCALE GENOMIC DNA]</scope>
    <source>
        <strain evidence="4">UBA10045</strain>
    </source>
</reference>
<dbReference type="SUPFAM" id="SSF53335">
    <property type="entry name" value="S-adenosyl-L-methionine-dependent methyltransferases"/>
    <property type="match status" value="1"/>
</dbReference>
<dbReference type="Gene3D" id="3.40.50.150">
    <property type="entry name" value="Vaccinia Virus protein VP39"/>
    <property type="match status" value="1"/>
</dbReference>
<sequence>MPEQDYFDTLYHHNDDPWGYTQRWYEQRKRQICLALLPRQRYGRILELGCANGVFSQELASRCDELLGLDANSKAVELARQRLKGQLHIDIQQKRIPQQCPEEKFDLIVISEIAYYLNENELLQLIEWAQRSLNDTGTLLCCHWRYPIDGFSLNGNLVHQLLKQHLKLYHYLGLDDPDFLVDLWTTDSGSLAHQEGLI</sequence>
<dbReference type="GO" id="GO:0032259">
    <property type="term" value="P:methylation"/>
    <property type="evidence" value="ECO:0007669"/>
    <property type="project" value="UniProtKB-KW"/>
</dbReference>
<keyword evidence="2" id="KW-0808">Transferase</keyword>
<gene>
    <name evidence="4" type="ORF">DIC32_11865</name>
</gene>
<comment type="caution">
    <text evidence="4">The sequence shown here is derived from an EMBL/GenBank/DDBJ whole genome shotgun (WGS) entry which is preliminary data.</text>
</comment>
<evidence type="ECO:0000313" key="5">
    <source>
        <dbReference type="Proteomes" id="UP000262257"/>
    </source>
</evidence>
<dbReference type="GO" id="GO:0009312">
    <property type="term" value="P:oligosaccharide biosynthetic process"/>
    <property type="evidence" value="ECO:0007669"/>
    <property type="project" value="InterPro"/>
</dbReference>
<keyword evidence="1" id="KW-0489">Methyltransferase</keyword>
<dbReference type="CDD" id="cd02440">
    <property type="entry name" value="AdoMet_MTases"/>
    <property type="match status" value="1"/>
</dbReference>
<organism evidence="4 5">
    <name type="scientific">Acinetobacter radioresistens</name>
    <dbReference type="NCBI Taxonomy" id="40216"/>
    <lineage>
        <taxon>Bacteria</taxon>
        <taxon>Pseudomonadati</taxon>
        <taxon>Pseudomonadota</taxon>
        <taxon>Gammaproteobacteria</taxon>
        <taxon>Moraxellales</taxon>
        <taxon>Moraxellaceae</taxon>
        <taxon>Acinetobacter</taxon>
    </lineage>
</organism>
<evidence type="ECO:0000313" key="4">
    <source>
        <dbReference type="EMBL" id="HCM32076.1"/>
    </source>
</evidence>
<dbReference type="PANTHER" id="PTHR43464:SF19">
    <property type="entry name" value="UBIQUINONE BIOSYNTHESIS O-METHYLTRANSFERASE, MITOCHONDRIAL"/>
    <property type="match status" value="1"/>
</dbReference>
<dbReference type="AlphaFoldDB" id="A0A3D3G216"/>
<dbReference type="RefSeq" id="WP_248087820.1">
    <property type="nucleotide sequence ID" value="NZ_JAATPA010000003.1"/>
</dbReference>
<name>A0A3D3G216_ACIRA</name>
<protein>
    <recommendedName>
        <fullName evidence="6">Methyltransferase domain-containing protein</fullName>
    </recommendedName>
</protein>
<proteinExistence type="predicted"/>
<dbReference type="PANTHER" id="PTHR43464">
    <property type="entry name" value="METHYLTRANSFERASE"/>
    <property type="match status" value="1"/>
</dbReference>
<dbReference type="EMBL" id="DPXL01000150">
    <property type="protein sequence ID" value="HCM32076.1"/>
    <property type="molecule type" value="Genomic_DNA"/>
</dbReference>
<evidence type="ECO:0000256" key="1">
    <source>
        <dbReference type="ARBA" id="ARBA00022603"/>
    </source>
</evidence>
<evidence type="ECO:0008006" key="6">
    <source>
        <dbReference type="Google" id="ProtNLM"/>
    </source>
</evidence>
<dbReference type="InterPro" id="IPR008715">
    <property type="entry name" value="SAM-MeTfrase_NodS-like"/>
</dbReference>
<keyword evidence="3" id="KW-0949">S-adenosyl-L-methionine</keyword>
<dbReference type="Proteomes" id="UP000262257">
    <property type="component" value="Unassembled WGS sequence"/>
</dbReference>
<accession>A0A3D3G216</accession>